<dbReference type="AlphaFoldDB" id="A0A0D8BD56"/>
<evidence type="ECO:0000313" key="3">
    <source>
        <dbReference type="Proteomes" id="UP000032545"/>
    </source>
</evidence>
<evidence type="ECO:0000313" key="2">
    <source>
        <dbReference type="EMBL" id="KJE21889.1"/>
    </source>
</evidence>
<feature type="compositionally biased region" description="Basic and acidic residues" evidence="1">
    <location>
        <begin position="251"/>
        <end position="260"/>
    </location>
</feature>
<feature type="region of interest" description="Disordered" evidence="1">
    <location>
        <begin position="218"/>
        <end position="296"/>
    </location>
</feature>
<reference evidence="2 3" key="2">
    <citation type="journal article" date="2016" name="Genome Announc.">
        <title>Permanent Draft Genome Sequences for Two Variants of Frankia sp. Strain CpI1, the First Frankia Strain Isolated from Root Nodules of Comptonia peregrina.</title>
        <authorList>
            <person name="Oshone R."/>
            <person name="Hurst S.G.IV."/>
            <person name="Abebe-Akele F."/>
            <person name="Simpson S."/>
            <person name="Morris K."/>
            <person name="Thomas W.K."/>
            <person name="Tisa L.S."/>
        </authorList>
    </citation>
    <scope>NUCLEOTIDE SEQUENCE [LARGE SCALE GENOMIC DNA]</scope>
    <source>
        <strain evidence="3">CpI1-S</strain>
    </source>
</reference>
<feature type="region of interest" description="Disordered" evidence="1">
    <location>
        <begin position="13"/>
        <end position="64"/>
    </location>
</feature>
<dbReference type="EMBL" id="JYFN01000030">
    <property type="protein sequence ID" value="KJE21889.1"/>
    <property type="molecule type" value="Genomic_DNA"/>
</dbReference>
<feature type="compositionally biased region" description="Low complexity" evidence="1">
    <location>
        <begin position="25"/>
        <end position="34"/>
    </location>
</feature>
<proteinExistence type="predicted"/>
<name>A0A0D8BD56_9ACTN</name>
<reference evidence="3" key="1">
    <citation type="submission" date="2015-02" db="EMBL/GenBank/DDBJ databases">
        <title>Draft Genome of Frankia sp. CpI1-S.</title>
        <authorList>
            <person name="Oshone R.T."/>
            <person name="Ngom M."/>
            <person name="Ghodhbane-Gtari F."/>
            <person name="Gtari M."/>
            <person name="Morris K."/>
            <person name="Thomas K."/>
            <person name="Sen A."/>
            <person name="Tisa L.S."/>
        </authorList>
    </citation>
    <scope>NUCLEOTIDE SEQUENCE [LARGE SCALE GENOMIC DNA]</scope>
    <source>
        <strain evidence="3">CpI1-S</strain>
    </source>
</reference>
<feature type="compositionally biased region" description="Basic residues" evidence="1">
    <location>
        <begin position="287"/>
        <end position="296"/>
    </location>
</feature>
<organism evidence="2 3">
    <name type="scientific">Frankia torreyi</name>
    <dbReference type="NCBI Taxonomy" id="1856"/>
    <lineage>
        <taxon>Bacteria</taxon>
        <taxon>Bacillati</taxon>
        <taxon>Actinomycetota</taxon>
        <taxon>Actinomycetes</taxon>
        <taxon>Frankiales</taxon>
        <taxon>Frankiaceae</taxon>
        <taxon>Frankia</taxon>
    </lineage>
</organism>
<keyword evidence="3" id="KW-1185">Reference proteome</keyword>
<gene>
    <name evidence="2" type="ORF">FF36_03792</name>
</gene>
<evidence type="ECO:0000256" key="1">
    <source>
        <dbReference type="SAM" id="MobiDB-lite"/>
    </source>
</evidence>
<dbReference type="Proteomes" id="UP000032545">
    <property type="component" value="Unassembled WGS sequence"/>
</dbReference>
<accession>A0A0D8BD56</accession>
<feature type="compositionally biased region" description="Pro residues" evidence="1">
    <location>
        <begin position="14"/>
        <end position="23"/>
    </location>
</feature>
<comment type="caution">
    <text evidence="2">The sequence shown here is derived from an EMBL/GenBank/DDBJ whole genome shotgun (WGS) entry which is preliminary data.</text>
</comment>
<protein>
    <submittedName>
        <fullName evidence="2">Uncharacterized protein</fullName>
    </submittedName>
</protein>
<sequence>MAACPGRRCLRPALPRPALPRPALPRRGPSRASRVALPGLALSASRRPRCSTRPGDAPACPAPVPRPVPGLRHGLGWRHGSGACHGSGVRHGLRRDCCQAASGWTPGRVRRRTPWQRAVRPERVRLAGRPGSGAVGGHDPSPLTYFALGGLRCIPGVRIRAVAGLCDRFSTAGRHLDRGDNHLGLTVRRDLLRGPPSTSCRKEAVGAVETGGMVAERPLRRPSAEPSKLRHAQLSTGVRFRSAGSPPRSRGRADRAEKADRRRRRRRQVPAREVASREPRSVAAASARRRWPSART</sequence>